<organism evidence="2 3">
    <name type="scientific">Scleroderma citrinum Foug A</name>
    <dbReference type="NCBI Taxonomy" id="1036808"/>
    <lineage>
        <taxon>Eukaryota</taxon>
        <taxon>Fungi</taxon>
        <taxon>Dikarya</taxon>
        <taxon>Basidiomycota</taxon>
        <taxon>Agaricomycotina</taxon>
        <taxon>Agaricomycetes</taxon>
        <taxon>Agaricomycetidae</taxon>
        <taxon>Boletales</taxon>
        <taxon>Sclerodermatineae</taxon>
        <taxon>Sclerodermataceae</taxon>
        <taxon>Scleroderma</taxon>
    </lineage>
</organism>
<proteinExistence type="predicted"/>
<feature type="compositionally biased region" description="Basic and acidic residues" evidence="1">
    <location>
        <begin position="154"/>
        <end position="169"/>
    </location>
</feature>
<dbReference type="HOGENOM" id="CLU_618340_0_0_1"/>
<feature type="compositionally biased region" description="Basic residues" evidence="1">
    <location>
        <begin position="86"/>
        <end position="96"/>
    </location>
</feature>
<feature type="compositionally biased region" description="Basic and acidic residues" evidence="1">
    <location>
        <begin position="39"/>
        <end position="49"/>
    </location>
</feature>
<feature type="compositionally biased region" description="Polar residues" evidence="1">
    <location>
        <begin position="97"/>
        <end position="107"/>
    </location>
</feature>
<feature type="compositionally biased region" description="Low complexity" evidence="1">
    <location>
        <begin position="187"/>
        <end position="198"/>
    </location>
</feature>
<dbReference type="InParanoid" id="A0A0C3A672"/>
<feature type="compositionally biased region" description="Polar residues" evidence="1">
    <location>
        <begin position="60"/>
        <end position="69"/>
    </location>
</feature>
<evidence type="ECO:0000313" key="2">
    <source>
        <dbReference type="EMBL" id="KIM69183.1"/>
    </source>
</evidence>
<dbReference type="STRING" id="1036808.A0A0C3A672"/>
<protein>
    <submittedName>
        <fullName evidence="2">Uncharacterized protein</fullName>
    </submittedName>
</protein>
<keyword evidence="3" id="KW-1185">Reference proteome</keyword>
<feature type="region of interest" description="Disordered" evidence="1">
    <location>
        <begin position="1"/>
        <end position="71"/>
    </location>
</feature>
<gene>
    <name evidence="2" type="ORF">SCLCIDRAFT_1208607</name>
</gene>
<evidence type="ECO:0000256" key="1">
    <source>
        <dbReference type="SAM" id="MobiDB-lite"/>
    </source>
</evidence>
<dbReference type="EMBL" id="KN822007">
    <property type="protein sequence ID" value="KIM69183.1"/>
    <property type="molecule type" value="Genomic_DNA"/>
</dbReference>
<dbReference type="Proteomes" id="UP000053989">
    <property type="component" value="Unassembled WGS sequence"/>
</dbReference>
<sequence>MAPKAHRAGATGLPRTHSRSSSSGSSKAALNLNFTQKDPVTHKPEEKPKKNGYVYEPQGRNGTQYSRTNEGALLAPREHLLVHAQRHAPLNHRPQNKGKSFTIASSSADEDDEWVSSESGAATPISPSSGSARSQTPVDKRMISRTDQPTIDELTYRPDTPRAQRDHPSLSRVPTIRASAESQGKASSPSVAVSSSRVPMPPLPQAISSVNQTEQSHHSHHPFTEPCIMGSRSETASPVHRTPFRRSASTRPPSMHTVTDRLDPLHPHPLIRAQPLGPVAPRLEPLAPLMVMSEVSTVRTTTSPTLPGSPSSVTLTYAGLTMNRRTSVSSARSVATLPSQGYYLGKGHDRNRTLSSMSSTSSTSVQALASLAHLPTTRPPTPQYTAHFPPATLTTYLEAVHPLLPPPYLNAHMSILTHRSPLKESWDRVFTAREQQQQR</sequence>
<feature type="compositionally biased region" description="Polar residues" evidence="1">
    <location>
        <begin position="116"/>
        <end position="137"/>
    </location>
</feature>
<dbReference type="OrthoDB" id="3219024at2759"/>
<reference evidence="2 3" key="1">
    <citation type="submission" date="2014-04" db="EMBL/GenBank/DDBJ databases">
        <authorList>
            <consortium name="DOE Joint Genome Institute"/>
            <person name="Kuo A."/>
            <person name="Kohler A."/>
            <person name="Nagy L.G."/>
            <person name="Floudas D."/>
            <person name="Copeland A."/>
            <person name="Barry K.W."/>
            <person name="Cichocki N."/>
            <person name="Veneault-Fourrey C."/>
            <person name="LaButti K."/>
            <person name="Lindquist E.A."/>
            <person name="Lipzen A."/>
            <person name="Lundell T."/>
            <person name="Morin E."/>
            <person name="Murat C."/>
            <person name="Sun H."/>
            <person name="Tunlid A."/>
            <person name="Henrissat B."/>
            <person name="Grigoriev I.V."/>
            <person name="Hibbett D.S."/>
            <person name="Martin F."/>
            <person name="Nordberg H.P."/>
            <person name="Cantor M.N."/>
            <person name="Hua S.X."/>
        </authorList>
    </citation>
    <scope>NUCLEOTIDE SEQUENCE [LARGE SCALE GENOMIC DNA]</scope>
    <source>
        <strain evidence="2 3">Foug A</strain>
    </source>
</reference>
<accession>A0A0C3A672</accession>
<feature type="region of interest" description="Disordered" evidence="1">
    <location>
        <begin position="86"/>
        <end position="267"/>
    </location>
</feature>
<reference evidence="3" key="2">
    <citation type="submission" date="2015-01" db="EMBL/GenBank/DDBJ databases">
        <title>Evolutionary Origins and Diversification of the Mycorrhizal Mutualists.</title>
        <authorList>
            <consortium name="DOE Joint Genome Institute"/>
            <consortium name="Mycorrhizal Genomics Consortium"/>
            <person name="Kohler A."/>
            <person name="Kuo A."/>
            <person name="Nagy L.G."/>
            <person name="Floudas D."/>
            <person name="Copeland A."/>
            <person name="Barry K.W."/>
            <person name="Cichocki N."/>
            <person name="Veneault-Fourrey C."/>
            <person name="LaButti K."/>
            <person name="Lindquist E.A."/>
            <person name="Lipzen A."/>
            <person name="Lundell T."/>
            <person name="Morin E."/>
            <person name="Murat C."/>
            <person name="Riley R."/>
            <person name="Ohm R."/>
            <person name="Sun H."/>
            <person name="Tunlid A."/>
            <person name="Henrissat B."/>
            <person name="Grigoriev I.V."/>
            <person name="Hibbett D.S."/>
            <person name="Martin F."/>
        </authorList>
    </citation>
    <scope>NUCLEOTIDE SEQUENCE [LARGE SCALE GENOMIC DNA]</scope>
    <source>
        <strain evidence="3">Foug A</strain>
    </source>
</reference>
<evidence type="ECO:0000313" key="3">
    <source>
        <dbReference type="Proteomes" id="UP000053989"/>
    </source>
</evidence>
<dbReference type="AlphaFoldDB" id="A0A0C3A672"/>
<name>A0A0C3A672_9AGAM</name>